<dbReference type="GO" id="GO:0009252">
    <property type="term" value="P:peptidoglycan biosynthetic process"/>
    <property type="evidence" value="ECO:0007669"/>
    <property type="project" value="UniProtKB-UniPathway"/>
</dbReference>
<feature type="signal peptide" evidence="8">
    <location>
        <begin position="1"/>
        <end position="21"/>
    </location>
</feature>
<dbReference type="GO" id="GO:0016740">
    <property type="term" value="F:transferase activity"/>
    <property type="evidence" value="ECO:0007669"/>
    <property type="project" value="UniProtKB-KW"/>
</dbReference>
<dbReference type="GO" id="GO:0071555">
    <property type="term" value="P:cell wall organization"/>
    <property type="evidence" value="ECO:0007669"/>
    <property type="project" value="UniProtKB-UniRule"/>
</dbReference>
<feature type="active site" description="Nucleophile" evidence="7">
    <location>
        <position position="378"/>
    </location>
</feature>
<feature type="domain" description="L,D-TPase catalytic" evidence="9">
    <location>
        <begin position="228"/>
        <end position="402"/>
    </location>
</feature>
<evidence type="ECO:0000259" key="9">
    <source>
        <dbReference type="PROSITE" id="PS52029"/>
    </source>
</evidence>
<feature type="chain" id="PRO_5028935280" evidence="8">
    <location>
        <begin position="22"/>
        <end position="459"/>
    </location>
</feature>
<keyword evidence="4 7" id="KW-0133">Cell shape</keyword>
<sequence length="459" mass="52901">MKAVKYFVVIFFSIFCTAICAQNVNIGAEITAALENNTYLSKLNYPKSVFRFYTDNYSGYHWTDSRQRQEQSKIALLLLTKADHYGLSLSDYHLEALSLEKLEQWADFPSEKNQKERTLFDILLTDGLITFINDLHFGKYNPLYQKTQIDTSRINGFCADEILSTARMHTDFQGAILKAQPSLKAYSDLQTYLDRSHTANDRIVSQTEMGKIIINMERLRWINTQSAYYIMVNIPSYTLELHQGDEMFGFKIVVGKSTTKTPVLESEISYFSTAPDWRVPQSIFRKEMLPEMMKDRSYLADHNYSIYDGSGNKVTVNASKLRQINNSPNNYSVRQSSGQDNALGAVVFRFENPYAVYLHDTAQKQFFDREKRALSHGCVRVENADRLAAMLLAYDGSEYKVSELENAILSYEKRDFVLSEPVPIIITYLTCLIENGKLILYTDIYQFDRSLEGKFNQNR</sequence>
<evidence type="ECO:0000256" key="4">
    <source>
        <dbReference type="ARBA" id="ARBA00022960"/>
    </source>
</evidence>
<keyword evidence="3" id="KW-0808">Transferase</keyword>
<evidence type="ECO:0000313" key="10">
    <source>
        <dbReference type="EMBL" id="QMV67205.1"/>
    </source>
</evidence>
<evidence type="ECO:0000256" key="8">
    <source>
        <dbReference type="SAM" id="SignalP"/>
    </source>
</evidence>
<evidence type="ECO:0000313" key="11">
    <source>
        <dbReference type="Proteomes" id="UP000515450"/>
    </source>
</evidence>
<dbReference type="UniPathway" id="UPA00219"/>
<dbReference type="PANTHER" id="PTHR41533:SF2">
    <property type="entry name" value="BLR7131 PROTEIN"/>
    <property type="match status" value="1"/>
</dbReference>
<dbReference type="Proteomes" id="UP000515450">
    <property type="component" value="Chromosome"/>
</dbReference>
<reference evidence="10 11" key="1">
    <citation type="journal article" date="2020" name="G3 (Bethesda)">
        <title>CeMbio - The Caenorhabditis elegans Microbiome Resource.</title>
        <authorList>
            <person name="Dirksen P."/>
            <person name="Assie A."/>
            <person name="Zimmermann J."/>
            <person name="Zhang F."/>
            <person name="Tietje A.M."/>
            <person name="Marsh S.A."/>
            <person name="Felix M.A."/>
            <person name="Shapira M."/>
            <person name="Kaleta C."/>
            <person name="Schulenburg H."/>
            <person name="Samuel B."/>
        </authorList>
    </citation>
    <scope>NUCLEOTIDE SEQUENCE [LARGE SCALE GENOMIC DNA]</scope>
    <source>
        <strain evidence="10 11">BIGb0170</strain>
    </source>
</reference>
<keyword evidence="8" id="KW-0732">Signal</keyword>
<keyword evidence="6 7" id="KW-0961">Cell wall biogenesis/degradation</keyword>
<comment type="similarity">
    <text evidence="2">Belongs to the YkuD family.</text>
</comment>
<dbReference type="EMBL" id="CP058555">
    <property type="protein sequence ID" value="QMV67205.1"/>
    <property type="molecule type" value="Genomic_DNA"/>
</dbReference>
<evidence type="ECO:0000256" key="7">
    <source>
        <dbReference type="PROSITE-ProRule" id="PRU01373"/>
    </source>
</evidence>
<dbReference type="AlphaFoldDB" id="A0A7G5DZN0"/>
<dbReference type="GO" id="GO:0008360">
    <property type="term" value="P:regulation of cell shape"/>
    <property type="evidence" value="ECO:0007669"/>
    <property type="project" value="UniProtKB-UniRule"/>
</dbReference>
<evidence type="ECO:0000256" key="3">
    <source>
        <dbReference type="ARBA" id="ARBA00022679"/>
    </source>
</evidence>
<dbReference type="InterPro" id="IPR005490">
    <property type="entry name" value="LD_TPept_cat_dom"/>
</dbReference>
<protein>
    <submittedName>
        <fullName evidence="10">L,D-transpeptidase family protein</fullName>
    </submittedName>
</protein>
<evidence type="ECO:0000256" key="6">
    <source>
        <dbReference type="ARBA" id="ARBA00023316"/>
    </source>
</evidence>
<dbReference type="PROSITE" id="PS52029">
    <property type="entry name" value="LD_TPASE"/>
    <property type="match status" value="1"/>
</dbReference>
<dbReference type="RefSeq" id="WP_182331762.1">
    <property type="nucleotide sequence ID" value="NZ_CP058555.1"/>
</dbReference>
<organism evidence="10 11">
    <name type="scientific">Sphingobacterium paramultivorum</name>
    <dbReference type="NCBI Taxonomy" id="2886510"/>
    <lineage>
        <taxon>Bacteria</taxon>
        <taxon>Pseudomonadati</taxon>
        <taxon>Bacteroidota</taxon>
        <taxon>Sphingobacteriia</taxon>
        <taxon>Sphingobacteriales</taxon>
        <taxon>Sphingobacteriaceae</taxon>
        <taxon>Sphingobacterium</taxon>
    </lineage>
</organism>
<keyword evidence="5 7" id="KW-0573">Peptidoglycan synthesis</keyword>
<dbReference type="InterPro" id="IPR045380">
    <property type="entry name" value="LD_TPept_scaffold_dom"/>
</dbReference>
<evidence type="ECO:0000256" key="2">
    <source>
        <dbReference type="ARBA" id="ARBA00005992"/>
    </source>
</evidence>
<dbReference type="GO" id="GO:0004180">
    <property type="term" value="F:carboxypeptidase activity"/>
    <property type="evidence" value="ECO:0007669"/>
    <property type="project" value="UniProtKB-ARBA"/>
</dbReference>
<dbReference type="PANTHER" id="PTHR41533">
    <property type="entry name" value="L,D-TRANSPEPTIDASE HI_1667-RELATED"/>
    <property type="match status" value="1"/>
</dbReference>
<comment type="pathway">
    <text evidence="1 7">Cell wall biogenesis; peptidoglycan biosynthesis.</text>
</comment>
<dbReference type="Pfam" id="PF03734">
    <property type="entry name" value="YkuD"/>
    <property type="match status" value="1"/>
</dbReference>
<evidence type="ECO:0000256" key="5">
    <source>
        <dbReference type="ARBA" id="ARBA00022984"/>
    </source>
</evidence>
<keyword evidence="11" id="KW-1185">Reference proteome</keyword>
<dbReference type="Pfam" id="PF20142">
    <property type="entry name" value="Scaffold"/>
    <property type="match status" value="1"/>
</dbReference>
<dbReference type="Gene3D" id="2.40.440.10">
    <property type="entry name" value="L,D-transpeptidase catalytic domain-like"/>
    <property type="match status" value="1"/>
</dbReference>
<dbReference type="InterPro" id="IPR038063">
    <property type="entry name" value="Transpep_catalytic_dom"/>
</dbReference>
<feature type="active site" description="Proton donor/acceptor" evidence="7">
    <location>
        <position position="359"/>
    </location>
</feature>
<gene>
    <name evidence="10" type="ORF">HS960_05830</name>
</gene>
<dbReference type="InterPro" id="IPR052905">
    <property type="entry name" value="LD-transpeptidase_YkuD-like"/>
</dbReference>
<dbReference type="SUPFAM" id="SSF141523">
    <property type="entry name" value="L,D-transpeptidase catalytic domain-like"/>
    <property type="match status" value="1"/>
</dbReference>
<name>A0A7G5DZN0_9SPHI</name>
<evidence type="ECO:0000256" key="1">
    <source>
        <dbReference type="ARBA" id="ARBA00004752"/>
    </source>
</evidence>
<accession>A0A7G5DZN0</accession>
<dbReference type="CDD" id="cd16913">
    <property type="entry name" value="YkuD_like"/>
    <property type="match status" value="1"/>
</dbReference>
<proteinExistence type="inferred from homology"/>